<keyword evidence="11" id="KW-0560">Oxidoreductase</keyword>
<keyword evidence="5" id="KW-0813">Transport</keyword>
<comment type="subcellular location">
    <subcellularLocation>
        <location evidence="2">Endoplasmic reticulum membrane</location>
        <topology evidence="2">Peripheral membrane protein</topology>
        <orientation evidence="2">Lumenal side</orientation>
    </subcellularLocation>
</comment>
<evidence type="ECO:0000256" key="13">
    <source>
        <dbReference type="ARBA" id="ARBA00023157"/>
    </source>
</evidence>
<dbReference type="AlphaFoldDB" id="A0AAE0L339"/>
<keyword evidence="9" id="KW-0274">FAD</keyword>
<dbReference type="PANTHER" id="PTHR12613:SF0">
    <property type="entry name" value="ERO1-LIKE PROTEIN"/>
    <property type="match status" value="1"/>
</dbReference>
<keyword evidence="18" id="KW-1185">Reference proteome</keyword>
<comment type="subunit">
    <text evidence="4">May function both as a monomer and a homodimer.</text>
</comment>
<comment type="caution">
    <text evidence="17">The sequence shown here is derived from an EMBL/GenBank/DDBJ whole genome shotgun (WGS) entry which is preliminary data.</text>
</comment>
<feature type="signal peptide" evidence="16">
    <location>
        <begin position="1"/>
        <end position="19"/>
    </location>
</feature>
<dbReference type="SUPFAM" id="SSF110019">
    <property type="entry name" value="ERO1-like"/>
    <property type="match status" value="1"/>
</dbReference>
<dbReference type="PANTHER" id="PTHR12613">
    <property type="entry name" value="ERO1-RELATED"/>
    <property type="match status" value="1"/>
</dbReference>
<evidence type="ECO:0000256" key="6">
    <source>
        <dbReference type="ARBA" id="ARBA00022630"/>
    </source>
</evidence>
<sequence>MGYLFKLASVVAVIAVVFSIGSKLDFETSLSLQSIGYGNCESKIDESSDGLCTLTGLVDDCCCEYEAADRLNQEEVNPLLEQLIQLPFFRYFTVNLHCDCPFWPDDGMCALRDCSVCECEDNEIPSAWKKDADQVADCDQATQGRPEGLVDRTIGDTEVFGWVENDNPWTAENESNVDAIYVNLLLNPERYTGYQGEHAHRIWSAIYAENCFDDIDSANCDTCVCAERRVFFRLISGLHASISTHIAANYPTERDPWSGDVVSWGPSEVQFQERLGDHPERIENLYFVYLFVLRAVMKAGPYLRNAEYSTGDLEADKESRHLVERLLESESLRATCPVPFDEAMMWRGDEGPQLKEQLREHFQNISAVMDCVGCEKCKLWGKLQMLGLATSLKILFTVDPSDSAALGSTQKPALELERNEVIALINLMARLSESLKEVGMFMNRSLFNRDKNGILFPSAARSRGATGAATIRLSLPSAAHPTVMHPVHICHHRRICAVQPPLAVMSGSVYKLFIITSPWA</sequence>
<keyword evidence="12" id="KW-0472">Membrane</keyword>
<keyword evidence="15" id="KW-0676">Redox-active center</keyword>
<reference evidence="17 18" key="1">
    <citation type="journal article" date="2015" name="Genome Biol. Evol.">
        <title>Comparative Genomics of a Bacterivorous Green Alga Reveals Evolutionary Causalities and Consequences of Phago-Mixotrophic Mode of Nutrition.</title>
        <authorList>
            <person name="Burns J.A."/>
            <person name="Paasch A."/>
            <person name="Narechania A."/>
            <person name="Kim E."/>
        </authorList>
    </citation>
    <scope>NUCLEOTIDE SEQUENCE [LARGE SCALE GENOMIC DNA]</scope>
    <source>
        <strain evidence="17 18">PLY_AMNH</strain>
    </source>
</reference>
<evidence type="ECO:0000256" key="3">
    <source>
        <dbReference type="ARBA" id="ARBA00008277"/>
    </source>
</evidence>
<dbReference type="GO" id="GO:0005789">
    <property type="term" value="C:endoplasmic reticulum membrane"/>
    <property type="evidence" value="ECO:0007669"/>
    <property type="project" value="UniProtKB-SubCell"/>
</dbReference>
<dbReference type="GO" id="GO:0071949">
    <property type="term" value="F:FAD binding"/>
    <property type="evidence" value="ECO:0007669"/>
    <property type="project" value="InterPro"/>
</dbReference>
<evidence type="ECO:0000256" key="1">
    <source>
        <dbReference type="ARBA" id="ARBA00001974"/>
    </source>
</evidence>
<dbReference type="Pfam" id="PF04137">
    <property type="entry name" value="ERO1"/>
    <property type="match status" value="1"/>
</dbReference>
<evidence type="ECO:0000313" key="18">
    <source>
        <dbReference type="Proteomes" id="UP001190700"/>
    </source>
</evidence>
<keyword evidence="8" id="KW-0256">Endoplasmic reticulum</keyword>
<proteinExistence type="inferred from homology"/>
<evidence type="ECO:0000256" key="11">
    <source>
        <dbReference type="ARBA" id="ARBA00023002"/>
    </source>
</evidence>
<accession>A0AAE0L339</accession>
<dbReference type="Proteomes" id="UP001190700">
    <property type="component" value="Unassembled WGS sequence"/>
</dbReference>
<evidence type="ECO:0000256" key="8">
    <source>
        <dbReference type="ARBA" id="ARBA00022824"/>
    </source>
</evidence>
<gene>
    <name evidence="17" type="ORF">CYMTET_21292</name>
</gene>
<keyword evidence="6" id="KW-0285">Flavoprotein</keyword>
<feature type="chain" id="PRO_5042145219" evidence="16">
    <location>
        <begin position="20"/>
        <end position="520"/>
    </location>
</feature>
<evidence type="ECO:0000256" key="4">
    <source>
        <dbReference type="ARBA" id="ARBA00011802"/>
    </source>
</evidence>
<evidence type="ECO:0000256" key="15">
    <source>
        <dbReference type="ARBA" id="ARBA00023284"/>
    </source>
</evidence>
<dbReference type="GO" id="GO:0015035">
    <property type="term" value="F:protein-disulfide reductase activity"/>
    <property type="evidence" value="ECO:0007669"/>
    <property type="project" value="InterPro"/>
</dbReference>
<comment type="similarity">
    <text evidence="3">Belongs to the EROs family.</text>
</comment>
<protein>
    <submittedName>
        <fullName evidence="17">Endoplasmic oxidoreductin-1, variant 2</fullName>
    </submittedName>
</protein>
<evidence type="ECO:0000256" key="9">
    <source>
        <dbReference type="ARBA" id="ARBA00022827"/>
    </source>
</evidence>
<evidence type="ECO:0000256" key="12">
    <source>
        <dbReference type="ARBA" id="ARBA00023136"/>
    </source>
</evidence>
<evidence type="ECO:0000256" key="5">
    <source>
        <dbReference type="ARBA" id="ARBA00022448"/>
    </source>
</evidence>
<evidence type="ECO:0000256" key="16">
    <source>
        <dbReference type="SAM" id="SignalP"/>
    </source>
</evidence>
<organism evidence="17 18">
    <name type="scientific">Cymbomonas tetramitiformis</name>
    <dbReference type="NCBI Taxonomy" id="36881"/>
    <lineage>
        <taxon>Eukaryota</taxon>
        <taxon>Viridiplantae</taxon>
        <taxon>Chlorophyta</taxon>
        <taxon>Pyramimonadophyceae</taxon>
        <taxon>Pyramimonadales</taxon>
        <taxon>Pyramimonadaceae</taxon>
        <taxon>Cymbomonas</taxon>
    </lineage>
</organism>
<evidence type="ECO:0000256" key="7">
    <source>
        <dbReference type="ARBA" id="ARBA00022729"/>
    </source>
</evidence>
<dbReference type="GO" id="GO:0016972">
    <property type="term" value="F:thiol oxidase activity"/>
    <property type="evidence" value="ECO:0007669"/>
    <property type="project" value="InterPro"/>
</dbReference>
<evidence type="ECO:0000256" key="14">
    <source>
        <dbReference type="ARBA" id="ARBA00023180"/>
    </source>
</evidence>
<keyword evidence="7 16" id="KW-0732">Signal</keyword>
<keyword evidence="13" id="KW-1015">Disulfide bond</keyword>
<name>A0AAE0L339_9CHLO</name>
<comment type="cofactor">
    <cofactor evidence="1">
        <name>FAD</name>
        <dbReference type="ChEBI" id="CHEBI:57692"/>
    </cofactor>
</comment>
<keyword evidence="10" id="KW-0249">Electron transport</keyword>
<evidence type="ECO:0000256" key="10">
    <source>
        <dbReference type="ARBA" id="ARBA00022982"/>
    </source>
</evidence>
<evidence type="ECO:0000313" key="17">
    <source>
        <dbReference type="EMBL" id="KAK3270303.1"/>
    </source>
</evidence>
<evidence type="ECO:0000256" key="2">
    <source>
        <dbReference type="ARBA" id="ARBA00004367"/>
    </source>
</evidence>
<dbReference type="EMBL" id="LGRX02010481">
    <property type="protein sequence ID" value="KAK3270303.1"/>
    <property type="molecule type" value="Genomic_DNA"/>
</dbReference>
<keyword evidence="14" id="KW-0325">Glycoprotein</keyword>
<dbReference type="GO" id="GO:0034975">
    <property type="term" value="P:protein folding in endoplasmic reticulum"/>
    <property type="evidence" value="ECO:0007669"/>
    <property type="project" value="InterPro"/>
</dbReference>
<dbReference type="InterPro" id="IPR007266">
    <property type="entry name" value="Ero1"/>
</dbReference>
<dbReference type="InterPro" id="IPR037192">
    <property type="entry name" value="ERO1-like_sf"/>
</dbReference>